<keyword evidence="5" id="KW-1015">Disulfide bond</keyword>
<keyword evidence="9" id="KW-1185">Reference proteome</keyword>
<evidence type="ECO:0000313" key="8">
    <source>
        <dbReference type="EMBL" id="EDO45121.1"/>
    </source>
</evidence>
<keyword evidence="2" id="KW-0479">Metal-binding</keyword>
<dbReference type="GO" id="GO:0046872">
    <property type="term" value="F:metal ion binding"/>
    <property type="evidence" value="ECO:0007669"/>
    <property type="project" value="UniProtKB-KW"/>
</dbReference>
<dbReference type="InParanoid" id="A7RU08"/>
<dbReference type="OMA" id="SICKNGC"/>
<dbReference type="PANTHER" id="PTHR16146">
    <property type="entry name" value="INTELECTIN"/>
    <property type="match status" value="1"/>
</dbReference>
<sequence length="388" mass="44663">MDIFFYAFISLIIPIIKNVMSQVCPLQNGICYGGTFEANKRKKGQYLVGASYKNLSTVRHIQGCFSACVNECLCRAYQMSSTGCELLEEDKNSRTLEPNSDYIYFELNQNIIRSTSYMANPSICKNGCCLSSPCLNGGTCTEQCEHPKTKFVCVCPSYAIGKRCEHFMPKSCLDFYKAPNARIKPTRGVYTIFKNDNSTLFKVYCDFTQPNKAWTLIESFATKHIQEFRPKSFMEDYPLNQETPGNHKKYRLARQDMQMIKATAMSYRATCKFLTRANVTDRDYMEGRLSAWDIIEEASDDPYPEYCRRLTYVNVEGYSCSDCTMALFQKKGTWHAHGEMRHGCDFQPPGYNNTAWQVFGWYQPIRSSFLCTDSEDSTTEYWLGHEMK</sequence>
<dbReference type="InterPro" id="IPR014716">
    <property type="entry name" value="Fibrinogen_a/b/g_C_1"/>
</dbReference>
<evidence type="ECO:0000256" key="5">
    <source>
        <dbReference type="ARBA" id="ARBA00023157"/>
    </source>
</evidence>
<dbReference type="eggNOG" id="ENOG502ST15">
    <property type="taxonomic scope" value="Eukaryota"/>
</dbReference>
<evidence type="ECO:0000256" key="3">
    <source>
        <dbReference type="ARBA" id="ARBA00022734"/>
    </source>
</evidence>
<dbReference type="KEGG" id="nve:5517161"/>
<feature type="domain" description="Apple" evidence="7">
    <location>
        <begin position="31"/>
        <end position="109"/>
    </location>
</feature>
<accession>A7RU08</accession>
<evidence type="ECO:0000256" key="6">
    <source>
        <dbReference type="SAM" id="SignalP"/>
    </source>
</evidence>
<keyword evidence="4" id="KW-0106">Calcium</keyword>
<evidence type="ECO:0000256" key="1">
    <source>
        <dbReference type="ARBA" id="ARBA00006373"/>
    </source>
</evidence>
<evidence type="ECO:0000313" key="9">
    <source>
        <dbReference type="Proteomes" id="UP000001593"/>
    </source>
</evidence>
<dbReference type="Gene3D" id="2.10.25.10">
    <property type="entry name" value="Laminin"/>
    <property type="match status" value="1"/>
</dbReference>
<reference evidence="8 9" key="1">
    <citation type="journal article" date="2007" name="Science">
        <title>Sea anemone genome reveals ancestral eumetazoan gene repertoire and genomic organization.</title>
        <authorList>
            <person name="Putnam N.H."/>
            <person name="Srivastava M."/>
            <person name="Hellsten U."/>
            <person name="Dirks B."/>
            <person name="Chapman J."/>
            <person name="Salamov A."/>
            <person name="Terry A."/>
            <person name="Shapiro H."/>
            <person name="Lindquist E."/>
            <person name="Kapitonov V.V."/>
            <person name="Jurka J."/>
            <person name="Genikhovich G."/>
            <person name="Grigoriev I.V."/>
            <person name="Lucas S.M."/>
            <person name="Steele R.E."/>
            <person name="Finnerty J.R."/>
            <person name="Technau U."/>
            <person name="Martindale M.Q."/>
            <person name="Rokhsar D.S."/>
        </authorList>
    </citation>
    <scope>NUCLEOTIDE SEQUENCE [LARGE SCALE GENOMIC DNA]</scope>
    <source>
        <strain evidence="9">CH2 X CH6</strain>
    </source>
</reference>
<dbReference type="InterPro" id="IPR003609">
    <property type="entry name" value="Pan_app"/>
</dbReference>
<feature type="chain" id="PRO_5002713822" description="Apple domain-containing protein" evidence="6">
    <location>
        <begin position="22"/>
        <end position="388"/>
    </location>
</feature>
<keyword evidence="6" id="KW-0732">Signal</keyword>
<evidence type="ECO:0000256" key="4">
    <source>
        <dbReference type="ARBA" id="ARBA00022837"/>
    </source>
</evidence>
<gene>
    <name evidence="8" type="ORF">NEMVEDRAFT_v1g202154</name>
</gene>
<dbReference type="HOGENOM" id="CLU_044262_0_0_1"/>
<evidence type="ECO:0000256" key="2">
    <source>
        <dbReference type="ARBA" id="ARBA00022723"/>
    </source>
</evidence>
<dbReference type="Gene3D" id="3.90.215.10">
    <property type="entry name" value="Gamma Fibrinogen, chain A, domain 1"/>
    <property type="match status" value="1"/>
</dbReference>
<dbReference type="InterPro" id="IPR036056">
    <property type="entry name" value="Fibrinogen-like_C"/>
</dbReference>
<comment type="similarity">
    <text evidence="1">Belongs to the EGF domain peptide family.</text>
</comment>
<dbReference type="PhylomeDB" id="A7RU08"/>
<feature type="signal peptide" evidence="6">
    <location>
        <begin position="1"/>
        <end position="21"/>
    </location>
</feature>
<name>A7RU08_NEMVE</name>
<evidence type="ECO:0000259" key="7">
    <source>
        <dbReference type="PROSITE" id="PS50948"/>
    </source>
</evidence>
<keyword evidence="3" id="KW-0430">Lectin</keyword>
<dbReference type="SUPFAM" id="SSF57414">
    <property type="entry name" value="Hairpin loop containing domain-like"/>
    <property type="match status" value="1"/>
</dbReference>
<dbReference type="AlphaFoldDB" id="A7RU08"/>
<dbReference type="PROSITE" id="PS00022">
    <property type="entry name" value="EGF_1"/>
    <property type="match status" value="1"/>
</dbReference>
<dbReference type="GO" id="GO:0070492">
    <property type="term" value="F:oligosaccharide binding"/>
    <property type="evidence" value="ECO:0000318"/>
    <property type="project" value="GO_Central"/>
</dbReference>
<dbReference type="Proteomes" id="UP000001593">
    <property type="component" value="Unassembled WGS sequence"/>
</dbReference>
<protein>
    <recommendedName>
        <fullName evidence="7">Apple domain-containing protein</fullName>
    </recommendedName>
</protein>
<dbReference type="PANTHER" id="PTHR16146:SF42">
    <property type="entry name" value="APPLE DOMAIN-CONTAINING PROTEIN"/>
    <property type="match status" value="1"/>
</dbReference>
<organism evidence="8 9">
    <name type="scientific">Nematostella vectensis</name>
    <name type="common">Starlet sea anemone</name>
    <dbReference type="NCBI Taxonomy" id="45351"/>
    <lineage>
        <taxon>Eukaryota</taxon>
        <taxon>Metazoa</taxon>
        <taxon>Cnidaria</taxon>
        <taxon>Anthozoa</taxon>
        <taxon>Hexacorallia</taxon>
        <taxon>Actiniaria</taxon>
        <taxon>Edwardsiidae</taxon>
        <taxon>Nematostella</taxon>
    </lineage>
</organism>
<dbReference type="SUPFAM" id="SSF56496">
    <property type="entry name" value="Fibrinogen C-terminal domain-like"/>
    <property type="match status" value="1"/>
</dbReference>
<dbReference type="InterPro" id="IPR000742">
    <property type="entry name" value="EGF"/>
</dbReference>
<dbReference type="PROSITE" id="PS50948">
    <property type="entry name" value="PAN"/>
    <property type="match status" value="1"/>
</dbReference>
<dbReference type="EMBL" id="DS469538">
    <property type="protein sequence ID" value="EDO45121.1"/>
    <property type="molecule type" value="Genomic_DNA"/>
</dbReference>
<dbReference type="SUPFAM" id="SSF57196">
    <property type="entry name" value="EGF/Laminin"/>
    <property type="match status" value="1"/>
</dbReference>
<dbReference type="GO" id="GO:0005615">
    <property type="term" value="C:extracellular space"/>
    <property type="evidence" value="ECO:0000318"/>
    <property type="project" value="GO_Central"/>
</dbReference>
<proteinExistence type="inferred from homology"/>